<keyword evidence="3" id="KW-0413">Isomerase</keyword>
<gene>
    <name evidence="3" type="ORF">ANME2D_01564</name>
</gene>
<dbReference type="Gene3D" id="3.40.50.720">
    <property type="entry name" value="NAD(P)-binding Rossmann-like Domain"/>
    <property type="match status" value="1"/>
</dbReference>
<evidence type="ECO:0000313" key="3">
    <source>
        <dbReference type="EMBL" id="KCZ72160.1"/>
    </source>
</evidence>
<reference evidence="3 4" key="1">
    <citation type="journal article" date="2013" name="Nature">
        <title>Anaerobic oxidation of methane coupled to nitrate reduction in a novel archaeal lineage.</title>
        <authorList>
            <person name="Haroon M.F."/>
            <person name="Hu S."/>
            <person name="Shi Y."/>
            <person name="Imelfort M."/>
            <person name="Keller J."/>
            <person name="Hugenholtz P."/>
            <person name="Yuan Z."/>
            <person name="Tyson G.W."/>
        </authorList>
    </citation>
    <scope>NUCLEOTIDE SEQUENCE [LARGE SCALE GENOMIC DNA]</scope>
    <source>
        <strain evidence="3 4">ANME-2d</strain>
    </source>
</reference>
<feature type="domain" description="NAD-dependent epimerase/dehydratase" evidence="2">
    <location>
        <begin position="3"/>
        <end position="236"/>
    </location>
</feature>
<dbReference type="GO" id="GO:0003978">
    <property type="term" value="F:UDP-glucose 4-epimerase activity"/>
    <property type="evidence" value="ECO:0007669"/>
    <property type="project" value="UniProtKB-EC"/>
</dbReference>
<evidence type="ECO:0000313" key="4">
    <source>
        <dbReference type="Proteomes" id="UP000027153"/>
    </source>
</evidence>
<keyword evidence="4" id="KW-1185">Reference proteome</keyword>
<dbReference type="Proteomes" id="UP000027153">
    <property type="component" value="Unassembled WGS sequence"/>
</dbReference>
<dbReference type="PANTHER" id="PTHR43000">
    <property type="entry name" value="DTDP-D-GLUCOSE 4,6-DEHYDRATASE-RELATED"/>
    <property type="match status" value="1"/>
</dbReference>
<organism evidence="3 4">
    <name type="scientific">Candidatus Methanoperedens nitratireducens</name>
    <dbReference type="NCBI Taxonomy" id="1392998"/>
    <lineage>
        <taxon>Archaea</taxon>
        <taxon>Methanobacteriati</taxon>
        <taxon>Methanobacteriota</taxon>
        <taxon>Stenosarchaea group</taxon>
        <taxon>Methanomicrobia</taxon>
        <taxon>Methanosarcinales</taxon>
        <taxon>ANME-2 cluster</taxon>
        <taxon>Candidatus Methanoperedentaceae</taxon>
        <taxon>Candidatus Methanoperedens</taxon>
    </lineage>
</organism>
<name>A0A062V9Y7_9EURY</name>
<dbReference type="InterPro" id="IPR036291">
    <property type="entry name" value="NAD(P)-bd_dom_sf"/>
</dbReference>
<dbReference type="PRINTS" id="PR01713">
    <property type="entry name" value="NUCEPIMERASE"/>
</dbReference>
<comment type="similarity">
    <text evidence="1">Belongs to the NAD(P)-dependent epimerase/dehydratase family.</text>
</comment>
<dbReference type="EMBL" id="JMIY01000003">
    <property type="protein sequence ID" value="KCZ72160.1"/>
    <property type="molecule type" value="Genomic_DNA"/>
</dbReference>
<evidence type="ECO:0000256" key="1">
    <source>
        <dbReference type="ARBA" id="ARBA00007637"/>
    </source>
</evidence>
<dbReference type="RefSeq" id="WP_048090209.1">
    <property type="nucleotide sequence ID" value="NZ_JMIY01000003.1"/>
</dbReference>
<evidence type="ECO:0000259" key="2">
    <source>
        <dbReference type="Pfam" id="PF01370"/>
    </source>
</evidence>
<dbReference type="InterPro" id="IPR001509">
    <property type="entry name" value="Epimerase_deHydtase"/>
</dbReference>
<comment type="caution">
    <text evidence="3">The sequence shown here is derived from an EMBL/GenBank/DDBJ whole genome shotgun (WGS) entry which is preliminary data.</text>
</comment>
<proteinExistence type="inferred from homology"/>
<sequence length="305" mass="34296">MNILITGGLGQVGSYLCERLSDSNEVTVLDNFSNNLNNIELSSDVKIIRGDIRDQREVNELVSEADVIIHTAAQISVKRSTDDPIYDADNNISGTLNILESARKQNIERFIYISSAAVYGKPENLPINEEHPTDPLSPYGLSKLTGERYSMLYYSLYGLPVVCLRPFNIFSPRQNPDNPYSGVITKFIERARNNQSPVIFGDGNQTRDFVYIEDVVEAVFKAMENKRAIGEVFNIGTGRPTRIKELAEVIIRISDKKLKLQFASAQIGDIRESYGDITKAEEILGYKPEYLLEQGLRLCANYNKI</sequence>
<dbReference type="EC" id="5.1.3.2" evidence="3"/>
<dbReference type="Pfam" id="PF01370">
    <property type="entry name" value="Epimerase"/>
    <property type="match status" value="1"/>
</dbReference>
<dbReference type="OrthoDB" id="4907at2157"/>
<dbReference type="AlphaFoldDB" id="A0A062V9Y7"/>
<accession>A0A062V9Y7</accession>
<dbReference type="SUPFAM" id="SSF51735">
    <property type="entry name" value="NAD(P)-binding Rossmann-fold domains"/>
    <property type="match status" value="1"/>
</dbReference>
<dbReference type="PATRIC" id="fig|1392998.3.peg.1569"/>
<protein>
    <submittedName>
        <fullName evidence="3">Nucleoside-diphosphate-sugar epimerase</fullName>
        <ecNumber evidence="3">5.1.3.2</ecNumber>
    </submittedName>
</protein>